<feature type="compositionally biased region" description="Polar residues" evidence="1">
    <location>
        <begin position="360"/>
        <end position="369"/>
    </location>
</feature>
<evidence type="ECO:0000313" key="2">
    <source>
        <dbReference type="EMBL" id="NYH78043.1"/>
    </source>
</evidence>
<evidence type="ECO:0000313" key="3">
    <source>
        <dbReference type="Proteomes" id="UP000548304"/>
    </source>
</evidence>
<dbReference type="AlphaFoldDB" id="A0A852Z776"/>
<accession>A0A852Z776</accession>
<feature type="compositionally biased region" description="Low complexity" evidence="1">
    <location>
        <begin position="198"/>
        <end position="207"/>
    </location>
</feature>
<organism evidence="2 3">
    <name type="scientific">Actinopolyspora biskrensis</name>
    <dbReference type="NCBI Taxonomy" id="1470178"/>
    <lineage>
        <taxon>Bacteria</taxon>
        <taxon>Bacillati</taxon>
        <taxon>Actinomycetota</taxon>
        <taxon>Actinomycetes</taxon>
        <taxon>Actinopolysporales</taxon>
        <taxon>Actinopolysporaceae</taxon>
        <taxon>Actinopolyspora</taxon>
    </lineage>
</organism>
<gene>
    <name evidence="2" type="ORF">FHR84_001365</name>
</gene>
<proteinExistence type="predicted"/>
<feature type="region of interest" description="Disordered" evidence="1">
    <location>
        <begin position="72"/>
        <end position="246"/>
    </location>
</feature>
<evidence type="ECO:0000256" key="1">
    <source>
        <dbReference type="SAM" id="MobiDB-lite"/>
    </source>
</evidence>
<reference evidence="2 3" key="1">
    <citation type="submission" date="2020-07" db="EMBL/GenBank/DDBJ databases">
        <title>Genomic Encyclopedia of Type Strains, Phase III (KMG-III): the genomes of soil and plant-associated and newly described type strains.</title>
        <authorList>
            <person name="Whitman W."/>
        </authorList>
    </citation>
    <scope>NUCLEOTIDE SEQUENCE [LARGE SCALE GENOMIC DNA]</scope>
    <source>
        <strain evidence="2 3">CECT 8576</strain>
    </source>
</reference>
<feature type="compositionally biased region" description="Low complexity" evidence="1">
    <location>
        <begin position="214"/>
        <end position="223"/>
    </location>
</feature>
<evidence type="ECO:0008006" key="4">
    <source>
        <dbReference type="Google" id="ProtNLM"/>
    </source>
</evidence>
<dbReference type="EMBL" id="JACBYW010000002">
    <property type="protein sequence ID" value="NYH78043.1"/>
    <property type="molecule type" value="Genomic_DNA"/>
</dbReference>
<feature type="compositionally biased region" description="Pro residues" evidence="1">
    <location>
        <begin position="128"/>
        <end position="197"/>
    </location>
</feature>
<protein>
    <recommendedName>
        <fullName evidence="4">AsnC-type helix-turn-helix domain-containing protein</fullName>
    </recommendedName>
</protein>
<dbReference type="Proteomes" id="UP000548304">
    <property type="component" value="Unassembled WGS sequence"/>
</dbReference>
<dbReference type="RefSeq" id="WP_179534579.1">
    <property type="nucleotide sequence ID" value="NZ_JACBYW010000002.1"/>
</dbReference>
<comment type="caution">
    <text evidence="2">The sequence shown here is derived from an EMBL/GenBank/DDBJ whole genome shotgun (WGS) entry which is preliminary data.</text>
</comment>
<keyword evidence="3" id="KW-1185">Reference proteome</keyword>
<sequence>MAGPDPVDVHLLNAVAETGRAAVHELAAHLGMDVRDVAARLAALSTTGLPLVVGVECDPNGIRSALATAGAQPMQYPGTPQAPGQPSGSHPVPPMTGGTPVMGGPPPQPPHQSGQHSGNHPVYGGPSGPHPPQSGPYPAPAPPPQPPQGAAPPPQQTPPQPPAPQNQPPGQPPQWPPGAQPGQGPPPGWAPGGPPGTPAGWGPPGSASWTRTDQPNAAGNAAPQQPPVPRSGKVGTKLEGVGPGGEPVSILLVEVVDPADFLFSAAGHTLAEGERAVVVHTELTNRGSTVYDASPDANLVLVTTEGSPVSKASVSLSSRPPHSSGVSPGETGGGHTVFVLPEDTELSTVEWSPRPEPGPSSLTWDISDL</sequence>
<feature type="region of interest" description="Disordered" evidence="1">
    <location>
        <begin position="312"/>
        <end position="369"/>
    </location>
</feature>
<name>A0A852Z776_9ACTN</name>
<feature type="compositionally biased region" description="Low complexity" evidence="1">
    <location>
        <begin position="312"/>
        <end position="329"/>
    </location>
</feature>